<dbReference type="InterPro" id="IPR001810">
    <property type="entry name" value="F-box_dom"/>
</dbReference>
<dbReference type="SUPFAM" id="SSF81383">
    <property type="entry name" value="F-box domain"/>
    <property type="match status" value="1"/>
</dbReference>
<dbReference type="PANTHER" id="PTHR46550">
    <property type="entry name" value="F-BOX ONLY PROTEIN 3"/>
    <property type="match status" value="1"/>
</dbReference>
<dbReference type="SMART" id="SM00256">
    <property type="entry name" value="FBOX"/>
    <property type="match status" value="1"/>
</dbReference>
<feature type="region of interest" description="Disordered" evidence="3">
    <location>
        <begin position="77"/>
        <end position="104"/>
    </location>
</feature>
<organism evidence="5 6">
    <name type="scientific">Zingiber officinale</name>
    <name type="common">Ginger</name>
    <name type="synonym">Amomum zingiber</name>
    <dbReference type="NCBI Taxonomy" id="94328"/>
    <lineage>
        <taxon>Eukaryota</taxon>
        <taxon>Viridiplantae</taxon>
        <taxon>Streptophyta</taxon>
        <taxon>Embryophyta</taxon>
        <taxon>Tracheophyta</taxon>
        <taxon>Spermatophyta</taxon>
        <taxon>Magnoliopsida</taxon>
        <taxon>Liliopsida</taxon>
        <taxon>Zingiberales</taxon>
        <taxon>Zingiberaceae</taxon>
        <taxon>Zingiber</taxon>
    </lineage>
</organism>
<dbReference type="GO" id="GO:0005737">
    <property type="term" value="C:cytoplasm"/>
    <property type="evidence" value="ECO:0007669"/>
    <property type="project" value="TreeGrafter"/>
</dbReference>
<dbReference type="InterPro" id="IPR052121">
    <property type="entry name" value="F-box_SCF_Substrate_Recog"/>
</dbReference>
<dbReference type="Gene3D" id="1.20.1280.50">
    <property type="match status" value="1"/>
</dbReference>
<proteinExistence type="predicted"/>
<evidence type="ECO:0000313" key="5">
    <source>
        <dbReference type="EMBL" id="KAG6502294.1"/>
    </source>
</evidence>
<name>A0A8J5GEY9_ZINOF</name>
<dbReference type="AlphaFoldDB" id="A0A8J5GEY9"/>
<dbReference type="EMBL" id="JACMSC010000011">
    <property type="protein sequence ID" value="KAG6502294.1"/>
    <property type="molecule type" value="Genomic_DNA"/>
</dbReference>
<dbReference type="Pfam" id="PF12937">
    <property type="entry name" value="F-box-like"/>
    <property type="match status" value="1"/>
</dbReference>
<evidence type="ECO:0000256" key="1">
    <source>
        <dbReference type="ARBA" id="ARBA00004906"/>
    </source>
</evidence>
<reference evidence="5 6" key="1">
    <citation type="submission" date="2020-08" db="EMBL/GenBank/DDBJ databases">
        <title>Plant Genome Project.</title>
        <authorList>
            <person name="Zhang R.-G."/>
        </authorList>
    </citation>
    <scope>NUCLEOTIDE SEQUENCE [LARGE SCALE GENOMIC DNA]</scope>
    <source>
        <tissue evidence="5">Rhizome</tissue>
    </source>
</reference>
<feature type="domain" description="F-box" evidence="4">
    <location>
        <begin position="105"/>
        <end position="151"/>
    </location>
</feature>
<evidence type="ECO:0000256" key="3">
    <source>
        <dbReference type="SAM" id="MobiDB-lite"/>
    </source>
</evidence>
<dbReference type="Proteomes" id="UP000734854">
    <property type="component" value="Unassembled WGS sequence"/>
</dbReference>
<comment type="caution">
    <text evidence="5">The sequence shown here is derived from an EMBL/GenBank/DDBJ whole genome shotgun (WGS) entry which is preliminary data.</text>
</comment>
<protein>
    <recommendedName>
        <fullName evidence="4">F-box domain-containing protein</fullName>
    </recommendedName>
</protein>
<keyword evidence="6" id="KW-1185">Reference proteome</keyword>
<sequence>MDQSVGVFLLTLSRSFIIHVSRETKIEFLSGISDFKGEEERIPPLRAESMADPAAADDDDTVLASFLESEILSAGLEQEDSSEVRPAKRVRSDEGSSREASQIGTGTFSKMPPELFHYIFKFLSSEDLITCALVCKYMSFAASDESLWRHLYCMRWGLGCSKGMLRQCAWKKLYIQRDQEDMNEFVRNTPSEFKEYYIQMQAAKRSQAPRPSQVDDRALDRTVAEQVSMWKKSRGLTDEAANGHICSGNTCSYSQIGDVFICERTGCVHVCVDNCREAVFDAVSGFMVCTISGQCFDRLLDPGDESETLQNDQDQQAAAAAEEPEPFWGSGRFARYYMLGYNCADEKELEDAWQFLP</sequence>
<gene>
    <name evidence="5" type="ORF">ZIOFF_042185</name>
</gene>
<accession>A0A8J5GEY9</accession>
<dbReference type="PROSITE" id="PS50181">
    <property type="entry name" value="FBOX"/>
    <property type="match status" value="1"/>
</dbReference>
<dbReference type="PANTHER" id="PTHR46550:SF1">
    <property type="entry name" value="F-BOX PROTEIN 3"/>
    <property type="match status" value="1"/>
</dbReference>
<keyword evidence="2" id="KW-0833">Ubl conjugation pathway</keyword>
<dbReference type="FunFam" id="1.20.1280.50:FF:000048">
    <property type="entry name" value="F-box family protein-like"/>
    <property type="match status" value="1"/>
</dbReference>
<evidence type="ECO:0000259" key="4">
    <source>
        <dbReference type="PROSITE" id="PS50181"/>
    </source>
</evidence>
<dbReference type="InterPro" id="IPR036047">
    <property type="entry name" value="F-box-like_dom_sf"/>
</dbReference>
<evidence type="ECO:0000313" key="6">
    <source>
        <dbReference type="Proteomes" id="UP000734854"/>
    </source>
</evidence>
<evidence type="ECO:0000256" key="2">
    <source>
        <dbReference type="ARBA" id="ARBA00022786"/>
    </source>
</evidence>
<feature type="compositionally biased region" description="Basic and acidic residues" evidence="3">
    <location>
        <begin position="82"/>
        <end position="97"/>
    </location>
</feature>
<comment type="pathway">
    <text evidence="1">Protein modification; protein ubiquitination.</text>
</comment>